<dbReference type="InterPro" id="IPR001207">
    <property type="entry name" value="Transposase_mutator"/>
</dbReference>
<gene>
    <name evidence="4" type="ordered locus">MCON_1309</name>
</gene>
<evidence type="ECO:0000313" key="5">
    <source>
        <dbReference type="Proteomes" id="UP000007807"/>
    </source>
</evidence>
<name>F4C0J0_METSG</name>
<dbReference type="GO" id="GO:0003677">
    <property type="term" value="F:DNA binding"/>
    <property type="evidence" value="ECO:0007669"/>
    <property type="project" value="UniProtKB-KW"/>
</dbReference>
<dbReference type="EMBL" id="CP002565">
    <property type="protein sequence ID" value="AEB68001.1"/>
    <property type="molecule type" value="Genomic_DNA"/>
</dbReference>
<evidence type="ECO:0000256" key="1">
    <source>
        <dbReference type="ARBA" id="ARBA00022578"/>
    </source>
</evidence>
<organism evidence="4 5">
    <name type="scientific">Methanothrix soehngenii (strain ATCC 5969 / DSM 3671 / JCM 10134 / NBRC 103675 / OCM 69 / GP-6)</name>
    <name type="common">Methanosaeta concilii</name>
    <dbReference type="NCBI Taxonomy" id="990316"/>
    <lineage>
        <taxon>Archaea</taxon>
        <taxon>Methanobacteriati</taxon>
        <taxon>Methanobacteriota</taxon>
        <taxon>Stenosarchaea group</taxon>
        <taxon>Methanomicrobia</taxon>
        <taxon>Methanotrichales</taxon>
        <taxon>Methanotrichaceae</taxon>
        <taxon>Methanothrix</taxon>
    </lineage>
</organism>
<evidence type="ECO:0000256" key="3">
    <source>
        <dbReference type="ARBA" id="ARBA00023172"/>
    </source>
</evidence>
<dbReference type="Pfam" id="PF00872">
    <property type="entry name" value="Transposase_mut"/>
    <property type="match status" value="1"/>
</dbReference>
<evidence type="ECO:0000313" key="4">
    <source>
        <dbReference type="EMBL" id="AEB68001.1"/>
    </source>
</evidence>
<proteinExistence type="predicted"/>
<evidence type="ECO:0000256" key="2">
    <source>
        <dbReference type="ARBA" id="ARBA00023125"/>
    </source>
</evidence>
<dbReference type="PANTHER" id="PTHR33217">
    <property type="entry name" value="TRANSPOSASE FOR INSERTION SEQUENCE ELEMENT IS1081"/>
    <property type="match status" value="1"/>
</dbReference>
<dbReference type="PANTHER" id="PTHR33217:SF7">
    <property type="entry name" value="TRANSPOSASE FOR INSERTION SEQUENCE ELEMENT IS1081"/>
    <property type="match status" value="1"/>
</dbReference>
<dbReference type="AlphaFoldDB" id="F4C0J0"/>
<dbReference type="GO" id="GO:0004803">
    <property type="term" value="F:transposase activity"/>
    <property type="evidence" value="ECO:0007669"/>
    <property type="project" value="InterPro"/>
</dbReference>
<accession>F4C0J0</accession>
<dbReference type="HOGENOM" id="CLU_036805_6_3_2"/>
<dbReference type="Proteomes" id="UP000007807">
    <property type="component" value="Chromosome"/>
</dbReference>
<reference evidence="4 5" key="1">
    <citation type="journal article" date="2011" name="J. Bacteriol.">
        <title>Complete genome sequence of Methanosaeta concilii, a specialist in aceticlastic methanogenesis.</title>
        <authorList>
            <person name="Barber R.D."/>
            <person name="Zhang L."/>
            <person name="Harnack M."/>
            <person name="Olson M.V."/>
            <person name="Kaul R."/>
            <person name="Ingram-Smith C."/>
            <person name="Smith K.S."/>
        </authorList>
    </citation>
    <scope>NUCLEOTIDE SEQUENCE [LARGE SCALE GENOMIC DNA]</scope>
    <source>
        <strain evidence="5">ATCC 5969 / DSM 3671 / JCM 10134 / NBRC 103675 / OCM 69 / GP-6</strain>
    </source>
</reference>
<dbReference type="KEGG" id="mcj:MCON_1309"/>
<keyword evidence="1" id="KW-0815">Transposition</keyword>
<dbReference type="InParanoid" id="F4C0J0"/>
<keyword evidence="5" id="KW-1185">Reference proteome</keyword>
<dbReference type="STRING" id="990316.MCON_1309"/>
<sequence>MESIPNKDKQEIADKLKEASYDEMKMQELAKELRDRGYDPAAETIDRFRFDLWNYKAYPKAHWKRIRTTNVIERINKELGRRSRPVGAFPSDQSLMRLAGCIMININEEWVTGKEYLTMDVE</sequence>
<keyword evidence="3" id="KW-0233">DNA recombination</keyword>
<keyword evidence="2" id="KW-0238">DNA-binding</keyword>
<protein>
    <submittedName>
        <fullName evidence="4">Conserved domain protein</fullName>
    </submittedName>
</protein>
<dbReference type="GO" id="GO:0006313">
    <property type="term" value="P:DNA transposition"/>
    <property type="evidence" value="ECO:0007669"/>
    <property type="project" value="InterPro"/>
</dbReference>